<dbReference type="EMBL" id="ACVB02000024">
    <property type="protein sequence ID" value="EEX73814.1"/>
    <property type="molecule type" value="Genomic_DNA"/>
</dbReference>
<dbReference type="HOGENOM" id="CLU_3081372_0_0_0"/>
<reference evidence="2 3" key="1">
    <citation type="submission" date="2009-09" db="EMBL/GenBank/DDBJ databases">
        <authorList>
            <person name="Weinstock G."/>
            <person name="Sodergren E."/>
            <person name="Clifton S."/>
            <person name="Fulton L."/>
            <person name="Fulton B."/>
            <person name="Courtney L."/>
            <person name="Fronick C."/>
            <person name="Harrison M."/>
            <person name="Strong C."/>
            <person name="Farmer C."/>
            <person name="Delahaunty K."/>
            <person name="Markovic C."/>
            <person name="Hall O."/>
            <person name="Minx P."/>
            <person name="Tomlinson C."/>
            <person name="Mitreva M."/>
            <person name="Nelson J."/>
            <person name="Hou S."/>
            <person name="Wollam A."/>
            <person name="Pepin K.H."/>
            <person name="Johnson M."/>
            <person name="Bhonagiri V."/>
            <person name="Nash W.E."/>
            <person name="Warren W."/>
            <person name="Chinwalla A."/>
            <person name="Mardis E.R."/>
            <person name="Wilson R.K."/>
        </authorList>
    </citation>
    <scope>NUCLEOTIDE SEQUENCE [LARGE SCALE GENOMIC DNA]</scope>
    <source>
        <strain evidence="2 3">F0254</strain>
    </source>
</reference>
<keyword evidence="1" id="KW-0812">Transmembrane</keyword>
<evidence type="ECO:0000313" key="2">
    <source>
        <dbReference type="EMBL" id="EEX73814.1"/>
    </source>
</evidence>
<organism evidence="2 3">
    <name type="scientific">Leptotrichia hofstadii F0254</name>
    <dbReference type="NCBI Taxonomy" id="634994"/>
    <lineage>
        <taxon>Bacteria</taxon>
        <taxon>Fusobacteriati</taxon>
        <taxon>Fusobacteriota</taxon>
        <taxon>Fusobacteriia</taxon>
        <taxon>Fusobacteriales</taxon>
        <taxon>Leptotrichiaceae</taxon>
        <taxon>Leptotrichia</taxon>
    </lineage>
</organism>
<evidence type="ECO:0000313" key="3">
    <source>
        <dbReference type="Proteomes" id="UP000006233"/>
    </source>
</evidence>
<name>C9MZI8_9FUSO</name>
<dbReference type="Proteomes" id="UP000006233">
    <property type="component" value="Unassembled WGS sequence"/>
</dbReference>
<gene>
    <name evidence="2" type="ORF">GCWU000323_01957</name>
</gene>
<keyword evidence="1" id="KW-1133">Transmembrane helix</keyword>
<proteinExistence type="predicted"/>
<protein>
    <submittedName>
        <fullName evidence="2">Uncharacterized protein</fullName>
    </submittedName>
</protein>
<feature type="transmembrane region" description="Helical" evidence="1">
    <location>
        <begin position="6"/>
        <end position="24"/>
    </location>
</feature>
<dbReference type="AlphaFoldDB" id="C9MZI8"/>
<keyword evidence="1" id="KW-0472">Membrane</keyword>
<dbReference type="STRING" id="634994.GCWU000323_01957"/>
<sequence length="52" mass="6299">MKYTFFIKLPLSFLIFCFYNISFISKLTDISVFKYIFSFFLKNASQTFPFSR</sequence>
<accession>C9MZI8</accession>
<comment type="caution">
    <text evidence="2">The sequence shown here is derived from an EMBL/GenBank/DDBJ whole genome shotgun (WGS) entry which is preliminary data.</text>
</comment>
<evidence type="ECO:0000256" key="1">
    <source>
        <dbReference type="SAM" id="Phobius"/>
    </source>
</evidence>